<dbReference type="SUPFAM" id="SSF51621">
    <property type="entry name" value="Phosphoenolpyruvate/pyruvate domain"/>
    <property type="match status" value="1"/>
</dbReference>
<dbReference type="NCBIfam" id="NF001452">
    <property type="entry name" value="PRK00311.1"/>
    <property type="match status" value="1"/>
</dbReference>
<evidence type="ECO:0000256" key="5">
    <source>
        <dbReference type="ARBA" id="ARBA00022679"/>
    </source>
</evidence>
<feature type="binding site" evidence="7 10">
    <location>
        <position position="49"/>
    </location>
    <ligand>
        <name>Mg(2+)</name>
        <dbReference type="ChEBI" id="CHEBI:18420"/>
    </ligand>
</feature>
<dbReference type="GO" id="GO:0005737">
    <property type="term" value="C:cytoplasm"/>
    <property type="evidence" value="ECO:0007669"/>
    <property type="project" value="UniProtKB-SubCell"/>
</dbReference>
<keyword evidence="7" id="KW-0963">Cytoplasm</keyword>
<feature type="binding site" evidence="7 10">
    <location>
        <position position="88"/>
    </location>
    <ligand>
        <name>Mg(2+)</name>
        <dbReference type="ChEBI" id="CHEBI:18420"/>
    </ligand>
</feature>
<keyword evidence="7 10" id="KW-0479">Metal-binding</keyword>
<sequence>MSATGTMKSLTPPDIQAMKGGEPIVCLTAYTTPIARLMDEHCELVLVGDSLGVVVHGLPSTVGVTMDMMLMHARAVRRGLTRPLMVVDLPFGAYEAGPQQAFESAARLMTEGEAGAVKLEGGAVQAETIRFLTERGIPVMAHIGLLPQAINTVGGYKVQGRGDAAEKLLDDAKAVAEAGAFSVVLEKVTASIAETVTETIDIPTIGIGASPRCDGQILVTDDMLGLFEDFKPKFVKRYGDWAVAGREAISSYASDVRARRFPGPEHLFGDRAPASKTAKN</sequence>
<evidence type="ECO:0000313" key="12">
    <source>
        <dbReference type="Proteomes" id="UP000215405"/>
    </source>
</evidence>
<dbReference type="Proteomes" id="UP000215405">
    <property type="component" value="Unassembled WGS sequence"/>
</dbReference>
<dbReference type="GO" id="GO:0003864">
    <property type="term" value="F:3-methyl-2-oxobutanoate hydroxymethyltransferase activity"/>
    <property type="evidence" value="ECO:0007669"/>
    <property type="project" value="UniProtKB-UniRule"/>
</dbReference>
<comment type="pathway">
    <text evidence="1 7">Cofactor biosynthesis; (R)-pantothenate biosynthesis; (R)-pantoate from 3-methyl-2-oxobutanoate: step 1/2.</text>
</comment>
<comment type="function">
    <text evidence="6 7">Catalyzes the reversible reaction in which hydroxymethyl group from 5,10-methylenetetrahydrofolate is transferred onto alpha-ketoisovalerate to form ketopantoate.</text>
</comment>
<dbReference type="InterPro" id="IPR015813">
    <property type="entry name" value="Pyrv/PenolPyrv_kinase-like_dom"/>
</dbReference>
<evidence type="ECO:0000256" key="9">
    <source>
        <dbReference type="PIRSR" id="PIRSR000388-2"/>
    </source>
</evidence>
<reference evidence="12" key="1">
    <citation type="journal article" date="2017" name="Int. J. Syst. Evol. Microbiol.">
        <title>Notoacmeibacter marinus gen. nov., sp. nov., isolated from the gut of a limpet and proposal of Notoacmeibacteraceae fam. nov. in the order Rhizobiales of the class Alphaproteobacteria.</title>
        <authorList>
            <person name="Huang Z."/>
            <person name="Guo F."/>
            <person name="Lai Q."/>
        </authorList>
    </citation>
    <scope>NUCLEOTIDE SEQUENCE [LARGE SCALE GENOMIC DNA]</scope>
    <source>
        <strain evidence="12">XMTR2A4</strain>
    </source>
</reference>
<dbReference type="GO" id="GO:0008168">
    <property type="term" value="F:methyltransferase activity"/>
    <property type="evidence" value="ECO:0007669"/>
    <property type="project" value="UniProtKB-KW"/>
</dbReference>
<dbReference type="NCBIfam" id="TIGR00222">
    <property type="entry name" value="panB"/>
    <property type="match status" value="1"/>
</dbReference>
<comment type="subcellular location">
    <subcellularLocation>
        <location evidence="7">Cytoplasm</location>
    </subcellularLocation>
</comment>
<protein>
    <recommendedName>
        <fullName evidence="7">3-methyl-2-oxobutanoate hydroxymethyltransferase</fullName>
        <ecNumber evidence="7">2.1.2.11</ecNumber>
    </recommendedName>
    <alternativeName>
        <fullName evidence="7">Ketopantoate hydroxymethyltransferase</fullName>
        <shortName evidence="7">KPHMT</shortName>
    </alternativeName>
</protein>
<dbReference type="RefSeq" id="WP_094075870.1">
    <property type="nucleotide sequence ID" value="NZ_NBYO01000001.1"/>
</dbReference>
<dbReference type="HAMAP" id="MF_00156">
    <property type="entry name" value="PanB"/>
    <property type="match status" value="1"/>
</dbReference>
<keyword evidence="11" id="KW-0489">Methyltransferase</keyword>
<keyword evidence="7 10" id="KW-0460">Magnesium</keyword>
<evidence type="ECO:0000313" key="11">
    <source>
        <dbReference type="EMBL" id="OXT01902.1"/>
    </source>
</evidence>
<evidence type="ECO:0000256" key="3">
    <source>
        <dbReference type="ARBA" id="ARBA00011424"/>
    </source>
</evidence>
<evidence type="ECO:0000256" key="10">
    <source>
        <dbReference type="PIRSR" id="PIRSR000388-3"/>
    </source>
</evidence>
<keyword evidence="5 7" id="KW-0808">Transferase</keyword>
<dbReference type="Gene3D" id="3.20.20.60">
    <property type="entry name" value="Phosphoenolpyruvate-binding domains"/>
    <property type="match status" value="1"/>
</dbReference>
<dbReference type="InterPro" id="IPR003700">
    <property type="entry name" value="Pantoate_hydroxy_MeTrfase"/>
</dbReference>
<dbReference type="PANTHER" id="PTHR20881:SF0">
    <property type="entry name" value="3-METHYL-2-OXOBUTANOATE HYDROXYMETHYLTRANSFERASE"/>
    <property type="match status" value="1"/>
</dbReference>
<dbReference type="EC" id="2.1.2.11" evidence="7"/>
<comment type="catalytic activity">
    <reaction evidence="7">
        <text>(6R)-5,10-methylene-5,6,7,8-tetrahydrofolate + 3-methyl-2-oxobutanoate + H2O = 2-dehydropantoate + (6S)-5,6,7,8-tetrahydrofolate</text>
        <dbReference type="Rhea" id="RHEA:11824"/>
        <dbReference type="ChEBI" id="CHEBI:11561"/>
        <dbReference type="ChEBI" id="CHEBI:11851"/>
        <dbReference type="ChEBI" id="CHEBI:15377"/>
        <dbReference type="ChEBI" id="CHEBI:15636"/>
        <dbReference type="ChEBI" id="CHEBI:57453"/>
        <dbReference type="EC" id="2.1.2.11"/>
    </reaction>
</comment>
<dbReference type="GO" id="GO:0000287">
    <property type="term" value="F:magnesium ion binding"/>
    <property type="evidence" value="ECO:0007669"/>
    <property type="project" value="TreeGrafter"/>
</dbReference>
<name>A0A231V148_9HYPH</name>
<evidence type="ECO:0000256" key="2">
    <source>
        <dbReference type="ARBA" id="ARBA00008676"/>
    </source>
</evidence>
<comment type="similarity">
    <text evidence="2 7">Belongs to the PanB family.</text>
</comment>
<keyword evidence="12" id="KW-1185">Reference proteome</keyword>
<dbReference type="GO" id="GO:0015940">
    <property type="term" value="P:pantothenate biosynthetic process"/>
    <property type="evidence" value="ECO:0007669"/>
    <property type="project" value="UniProtKB-UniRule"/>
</dbReference>
<accession>A0A231V148</accession>
<dbReference type="AlphaFoldDB" id="A0A231V148"/>
<evidence type="ECO:0000256" key="7">
    <source>
        <dbReference type="HAMAP-Rule" id="MF_00156"/>
    </source>
</evidence>
<feature type="binding site" evidence="7 9">
    <location>
        <position position="118"/>
    </location>
    <ligand>
        <name>3-methyl-2-oxobutanoate</name>
        <dbReference type="ChEBI" id="CHEBI:11851"/>
    </ligand>
</feature>
<feature type="binding site" evidence="7 9">
    <location>
        <begin position="49"/>
        <end position="50"/>
    </location>
    <ligand>
        <name>3-methyl-2-oxobutanoate</name>
        <dbReference type="ChEBI" id="CHEBI:11851"/>
    </ligand>
</feature>
<evidence type="ECO:0000256" key="1">
    <source>
        <dbReference type="ARBA" id="ARBA00005033"/>
    </source>
</evidence>
<feature type="active site" description="Proton acceptor" evidence="7 8">
    <location>
        <position position="186"/>
    </location>
</feature>
<dbReference type="PANTHER" id="PTHR20881">
    <property type="entry name" value="3-METHYL-2-OXOBUTANOATE HYDROXYMETHYLTRANSFERASE"/>
    <property type="match status" value="1"/>
</dbReference>
<feature type="binding site" evidence="7 10">
    <location>
        <position position="120"/>
    </location>
    <ligand>
        <name>Mg(2+)</name>
        <dbReference type="ChEBI" id="CHEBI:18420"/>
    </ligand>
</feature>
<evidence type="ECO:0000256" key="4">
    <source>
        <dbReference type="ARBA" id="ARBA00022655"/>
    </source>
</evidence>
<gene>
    <name evidence="7" type="primary">panB</name>
    <name evidence="11" type="ORF">B7H23_02860</name>
</gene>
<evidence type="ECO:0000256" key="8">
    <source>
        <dbReference type="PIRSR" id="PIRSR000388-1"/>
    </source>
</evidence>
<dbReference type="InterPro" id="IPR040442">
    <property type="entry name" value="Pyrv_kinase-like_dom_sf"/>
</dbReference>
<dbReference type="CDD" id="cd06557">
    <property type="entry name" value="KPHMT-like"/>
    <property type="match status" value="1"/>
</dbReference>
<dbReference type="UniPathway" id="UPA00028">
    <property type="reaction ID" value="UER00003"/>
</dbReference>
<dbReference type="EMBL" id="NBYO01000001">
    <property type="protein sequence ID" value="OXT01902.1"/>
    <property type="molecule type" value="Genomic_DNA"/>
</dbReference>
<keyword evidence="4 7" id="KW-0566">Pantothenate biosynthesis</keyword>
<evidence type="ECO:0000256" key="6">
    <source>
        <dbReference type="ARBA" id="ARBA00056497"/>
    </source>
</evidence>
<dbReference type="FunFam" id="3.20.20.60:FF:000003">
    <property type="entry name" value="3-methyl-2-oxobutanoate hydroxymethyltransferase"/>
    <property type="match status" value="1"/>
</dbReference>
<organism evidence="11 12">
    <name type="scientific">Notoacmeibacter marinus</name>
    <dbReference type="NCBI Taxonomy" id="1876515"/>
    <lineage>
        <taxon>Bacteria</taxon>
        <taxon>Pseudomonadati</taxon>
        <taxon>Pseudomonadota</taxon>
        <taxon>Alphaproteobacteria</taxon>
        <taxon>Hyphomicrobiales</taxon>
        <taxon>Notoacmeibacteraceae</taxon>
        <taxon>Notoacmeibacter</taxon>
    </lineage>
</organism>
<feature type="binding site" evidence="7 9">
    <location>
        <position position="88"/>
    </location>
    <ligand>
        <name>3-methyl-2-oxobutanoate</name>
        <dbReference type="ChEBI" id="CHEBI:11851"/>
    </ligand>
</feature>
<comment type="caution">
    <text evidence="11">The sequence shown here is derived from an EMBL/GenBank/DDBJ whole genome shotgun (WGS) entry which is preliminary data.</text>
</comment>
<comment type="subunit">
    <text evidence="3 7">Homodecamer; pentamer of dimers.</text>
</comment>
<dbReference type="GO" id="GO:0032259">
    <property type="term" value="P:methylation"/>
    <property type="evidence" value="ECO:0007669"/>
    <property type="project" value="UniProtKB-KW"/>
</dbReference>
<proteinExistence type="inferred from homology"/>
<dbReference type="Pfam" id="PF02548">
    <property type="entry name" value="Pantoate_transf"/>
    <property type="match status" value="1"/>
</dbReference>
<dbReference type="PIRSF" id="PIRSF000388">
    <property type="entry name" value="Pantoate_hydroxy_MeTrfase"/>
    <property type="match status" value="1"/>
</dbReference>
<comment type="cofactor">
    <cofactor evidence="7 10">
        <name>Mg(2+)</name>
        <dbReference type="ChEBI" id="CHEBI:18420"/>
    </cofactor>
    <text evidence="7 10">Binds 1 Mg(2+) ion per subunit.</text>
</comment>